<reference evidence="2 3" key="1">
    <citation type="submission" date="2014-07" db="EMBL/GenBank/DDBJ databases">
        <authorList>
            <person name="McCorrison J."/>
            <person name="Sanka R."/>
            <person name="Torralba M."/>
            <person name="Gillis M."/>
            <person name="Haft D.H."/>
            <person name="Methe B."/>
            <person name="Sutton G."/>
            <person name="Nelson K.E."/>
        </authorList>
    </citation>
    <scope>NUCLEOTIDE SEQUENCE [LARGE SCALE GENOMIC DNA]</scope>
    <source>
        <strain evidence="2 3">DNF00424</strain>
    </source>
</reference>
<dbReference type="AlphaFoldDB" id="A0AAW3FE92"/>
<accession>A0AAW3FE92</accession>
<dbReference type="EMBL" id="JRNJ01000083">
    <property type="protein sequence ID" value="KGF25353.1"/>
    <property type="molecule type" value="Genomic_DNA"/>
</dbReference>
<sequence>MGKQEGKKLTKTKSRHQRKTASPSPSGGGDVRGNGGIWWLTKPRVTASPSPSRGRGCTWRDTECWGLGVEKDEKLGSKVICLFAIVGSWESKLLPYHI</sequence>
<evidence type="ECO:0000313" key="3">
    <source>
        <dbReference type="Proteomes" id="UP000029533"/>
    </source>
</evidence>
<comment type="caution">
    <text evidence="2">The sequence shown here is derived from an EMBL/GenBank/DDBJ whole genome shotgun (WGS) entry which is preliminary data.</text>
</comment>
<feature type="compositionally biased region" description="Gly residues" evidence="1">
    <location>
        <begin position="26"/>
        <end position="35"/>
    </location>
</feature>
<organism evidence="2 3">
    <name type="scientific">Prevotella histicola JCM 15637 = DNF00424</name>
    <dbReference type="NCBI Taxonomy" id="1236504"/>
    <lineage>
        <taxon>Bacteria</taxon>
        <taxon>Pseudomonadati</taxon>
        <taxon>Bacteroidota</taxon>
        <taxon>Bacteroidia</taxon>
        <taxon>Bacteroidales</taxon>
        <taxon>Prevotellaceae</taxon>
        <taxon>Prevotella</taxon>
    </lineage>
</organism>
<proteinExistence type="predicted"/>
<evidence type="ECO:0000256" key="1">
    <source>
        <dbReference type="SAM" id="MobiDB-lite"/>
    </source>
</evidence>
<name>A0AAW3FE92_9BACT</name>
<gene>
    <name evidence="2" type="ORF">HMPREF2132_09970</name>
</gene>
<feature type="region of interest" description="Disordered" evidence="1">
    <location>
        <begin position="1"/>
        <end position="35"/>
    </location>
</feature>
<dbReference type="Proteomes" id="UP000029533">
    <property type="component" value="Unassembled WGS sequence"/>
</dbReference>
<evidence type="ECO:0000313" key="2">
    <source>
        <dbReference type="EMBL" id="KGF25353.1"/>
    </source>
</evidence>
<feature type="compositionally biased region" description="Basic residues" evidence="1">
    <location>
        <begin position="9"/>
        <end position="19"/>
    </location>
</feature>
<protein>
    <submittedName>
        <fullName evidence="2">Uncharacterized protein</fullName>
    </submittedName>
</protein>